<keyword evidence="6" id="KW-0804">Transcription</keyword>
<sequence length="373" mass="40828">MKLNADTVRAEAQHRWHGILTALGVPSESLTNQHRPCPACGGKDRFRFDDRDGSGSFICNHYGNGAGDGFHFVMHFLDCDFPTALNHVAGVLGLTAAAPIPQIFIKAENKPAERIQDKQARLVSIWNKSQPLSEIDPVAAYLRGRGLTLNGLPQMLRYAELPYWTQLADGTPQQIGTHPTMLAAICNLDGEIQGLHQTYLKPAWIKPYGENGNHTPTFTKLNTHHPETGASLPAKKMQSRYKGALTGAAVQLYQMNEQGRLCVAEGIESALAARELFCLPVWACLSAGGMKALTLPDGLQELLIVADHDTPRPIGYEAAHSLAVRAIKQGIKVKLWQPQDTGDALDELNKRKRPAWAIGQQLKPSENLVKSSI</sequence>
<dbReference type="InterPro" id="IPR036977">
    <property type="entry name" value="DNA_primase_Znf_CHC2"/>
</dbReference>
<keyword evidence="1" id="KW-0240">DNA-directed RNA polymerase</keyword>
<keyword evidence="3" id="KW-0808">Transferase</keyword>
<evidence type="ECO:0000256" key="2">
    <source>
        <dbReference type="ARBA" id="ARBA00022515"/>
    </source>
</evidence>
<protein>
    <submittedName>
        <fullName evidence="8">Toprim domain-containing protein</fullName>
    </submittedName>
</protein>
<evidence type="ECO:0000256" key="3">
    <source>
        <dbReference type="ARBA" id="ARBA00022679"/>
    </source>
</evidence>
<dbReference type="EMBL" id="CP091508">
    <property type="protein sequence ID" value="UOO81602.1"/>
    <property type="molecule type" value="Genomic_DNA"/>
</dbReference>
<dbReference type="Proteomes" id="UP000829817">
    <property type="component" value="Chromosome"/>
</dbReference>
<dbReference type="Pfam" id="PF13362">
    <property type="entry name" value="Toprim_3"/>
    <property type="match status" value="1"/>
</dbReference>
<evidence type="ECO:0000256" key="4">
    <source>
        <dbReference type="ARBA" id="ARBA00022695"/>
    </source>
</evidence>
<dbReference type="Pfam" id="PF23639">
    <property type="entry name" value="DUF7146"/>
    <property type="match status" value="1"/>
</dbReference>
<proteinExistence type="predicted"/>
<name>A0ABY4DRD7_9NEIS</name>
<dbReference type="SUPFAM" id="SSF57783">
    <property type="entry name" value="Zinc beta-ribbon"/>
    <property type="match status" value="1"/>
</dbReference>
<evidence type="ECO:0000256" key="1">
    <source>
        <dbReference type="ARBA" id="ARBA00022478"/>
    </source>
</evidence>
<dbReference type="InterPro" id="IPR006171">
    <property type="entry name" value="TOPRIM_dom"/>
</dbReference>
<organism evidence="8 9">
    <name type="scientific">Uruburuella testudinis</name>
    <dbReference type="NCBI Taxonomy" id="1282863"/>
    <lineage>
        <taxon>Bacteria</taxon>
        <taxon>Pseudomonadati</taxon>
        <taxon>Pseudomonadota</taxon>
        <taxon>Betaproteobacteria</taxon>
        <taxon>Neisseriales</taxon>
        <taxon>Neisseriaceae</taxon>
        <taxon>Uruburuella</taxon>
    </lineage>
</organism>
<evidence type="ECO:0000313" key="9">
    <source>
        <dbReference type="Proteomes" id="UP000829817"/>
    </source>
</evidence>
<dbReference type="Gene3D" id="3.90.580.10">
    <property type="entry name" value="Zinc finger, CHC2-type domain"/>
    <property type="match status" value="1"/>
</dbReference>
<accession>A0ABY4DRD7</accession>
<evidence type="ECO:0000313" key="8">
    <source>
        <dbReference type="EMBL" id="UOO81602.1"/>
    </source>
</evidence>
<evidence type="ECO:0000259" key="7">
    <source>
        <dbReference type="SMART" id="SM00778"/>
    </source>
</evidence>
<keyword evidence="9" id="KW-1185">Reference proteome</keyword>
<gene>
    <name evidence="8" type="ORF">LVJ83_11855</name>
</gene>
<evidence type="ECO:0000256" key="6">
    <source>
        <dbReference type="ARBA" id="ARBA00023163"/>
    </source>
</evidence>
<keyword evidence="5" id="KW-0235">DNA replication</keyword>
<dbReference type="InterPro" id="IPR055570">
    <property type="entry name" value="DUF7146"/>
</dbReference>
<feature type="domain" description="DNA primase/helicase Gp4 N-terminal Bacteriophage T7-like" evidence="7">
    <location>
        <begin position="32"/>
        <end position="70"/>
    </location>
</feature>
<keyword evidence="2" id="KW-0639">Primosome</keyword>
<dbReference type="RefSeq" id="WP_244784874.1">
    <property type="nucleotide sequence ID" value="NZ_CP091508.1"/>
</dbReference>
<evidence type="ECO:0000256" key="5">
    <source>
        <dbReference type="ARBA" id="ARBA00022705"/>
    </source>
</evidence>
<dbReference type="Pfam" id="PF08273">
    <property type="entry name" value="Zn_Ribbon_Prim"/>
    <property type="match status" value="1"/>
</dbReference>
<dbReference type="SMART" id="SM00778">
    <property type="entry name" value="Prim_Zn_Ribbon"/>
    <property type="match status" value="1"/>
</dbReference>
<reference evidence="8 9" key="1">
    <citation type="journal article" date="2022" name="Res Sq">
        <title>Evolution of multicellular longitudinally dividing oral cavity symbionts (Neisseriaceae).</title>
        <authorList>
            <person name="Nyongesa S."/>
            <person name="Weber P."/>
            <person name="Bernet E."/>
            <person name="Pullido F."/>
            <person name="Nieckarz M."/>
            <person name="Delaby M."/>
            <person name="Nieves C."/>
            <person name="Viehboeck T."/>
            <person name="Krause N."/>
            <person name="Rivera-Millot A."/>
            <person name="Nakamura A."/>
            <person name="Vischer N."/>
            <person name="VanNieuwenhze M."/>
            <person name="Brun Y."/>
            <person name="Cava F."/>
            <person name="Bulgheresi S."/>
            <person name="Veyrier F."/>
        </authorList>
    </citation>
    <scope>NUCLEOTIDE SEQUENCE [LARGE SCALE GENOMIC DNA]</scope>
    <source>
        <strain evidence="8 9">CCUG 63373m</strain>
    </source>
</reference>
<keyword evidence="4" id="KW-0548">Nucleotidyltransferase</keyword>
<dbReference type="InterPro" id="IPR013237">
    <property type="entry name" value="Phage_T7_Gp4_N"/>
</dbReference>